<feature type="compositionally biased region" description="Basic residues" evidence="3">
    <location>
        <begin position="1341"/>
        <end position="1352"/>
    </location>
</feature>
<feature type="compositionally biased region" description="Low complexity" evidence="3">
    <location>
        <begin position="2019"/>
        <end position="2050"/>
    </location>
</feature>
<feature type="compositionally biased region" description="Pro residues" evidence="3">
    <location>
        <begin position="1955"/>
        <end position="1964"/>
    </location>
</feature>
<feature type="region of interest" description="Disordered" evidence="3">
    <location>
        <begin position="1399"/>
        <end position="1529"/>
    </location>
</feature>
<dbReference type="KEGG" id="csl:COCSUDRAFT_61635"/>
<dbReference type="Pfam" id="PF18345">
    <property type="entry name" value="zf_CCCH_4"/>
    <property type="match status" value="1"/>
</dbReference>
<keyword evidence="6" id="KW-1185">Reference proteome</keyword>
<keyword evidence="1" id="KW-0863">Zinc-finger</keyword>
<feature type="compositionally biased region" description="Low complexity" evidence="3">
    <location>
        <begin position="1744"/>
        <end position="1754"/>
    </location>
</feature>
<dbReference type="GO" id="GO:0008270">
    <property type="term" value="F:zinc ion binding"/>
    <property type="evidence" value="ECO:0007669"/>
    <property type="project" value="UniProtKB-KW"/>
</dbReference>
<dbReference type="EMBL" id="AGSI01000004">
    <property type="protein sequence ID" value="EIE25416.1"/>
    <property type="molecule type" value="Genomic_DNA"/>
</dbReference>
<protein>
    <recommendedName>
        <fullName evidence="4">C3H1-type domain-containing protein</fullName>
    </recommendedName>
</protein>
<feature type="compositionally biased region" description="Polar residues" evidence="3">
    <location>
        <begin position="552"/>
        <end position="567"/>
    </location>
</feature>
<dbReference type="InterPro" id="IPR000571">
    <property type="entry name" value="Znf_CCCH"/>
</dbReference>
<proteinExistence type="predicted"/>
<feature type="region of interest" description="Disordered" evidence="3">
    <location>
        <begin position="167"/>
        <end position="223"/>
    </location>
</feature>
<keyword evidence="1" id="KW-0479">Metal-binding</keyword>
<dbReference type="GeneID" id="17043418"/>
<feature type="compositionally biased region" description="Basic and acidic residues" evidence="3">
    <location>
        <begin position="1399"/>
        <end position="1414"/>
    </location>
</feature>
<evidence type="ECO:0000259" key="4">
    <source>
        <dbReference type="PROSITE" id="PS50103"/>
    </source>
</evidence>
<dbReference type="PANTHER" id="PTHR48125:SF10">
    <property type="entry name" value="OS12G0136300 PROTEIN"/>
    <property type="match status" value="1"/>
</dbReference>
<dbReference type="PROSITE" id="PS50103">
    <property type="entry name" value="ZF_C3H1"/>
    <property type="match status" value="1"/>
</dbReference>
<keyword evidence="1" id="KW-0862">Zinc</keyword>
<evidence type="ECO:0000256" key="3">
    <source>
        <dbReference type="SAM" id="MobiDB-lite"/>
    </source>
</evidence>
<feature type="region of interest" description="Disordered" evidence="3">
    <location>
        <begin position="2016"/>
        <end position="2066"/>
    </location>
</feature>
<feature type="region of interest" description="Disordered" evidence="3">
    <location>
        <begin position="1590"/>
        <end position="1774"/>
    </location>
</feature>
<evidence type="ECO:0000256" key="2">
    <source>
        <dbReference type="SAM" id="Coils"/>
    </source>
</evidence>
<feature type="domain" description="C3H1-type" evidence="4">
    <location>
        <begin position="1560"/>
        <end position="1586"/>
    </location>
</feature>
<comment type="caution">
    <text evidence="5">The sequence shown here is derived from an EMBL/GenBank/DDBJ whole genome shotgun (WGS) entry which is preliminary data.</text>
</comment>
<feature type="compositionally biased region" description="Low complexity" evidence="3">
    <location>
        <begin position="743"/>
        <end position="754"/>
    </location>
</feature>
<feature type="zinc finger region" description="C3H1-type" evidence="1">
    <location>
        <begin position="1560"/>
        <end position="1586"/>
    </location>
</feature>
<feature type="region of interest" description="Disordered" evidence="3">
    <location>
        <begin position="743"/>
        <end position="765"/>
    </location>
</feature>
<feature type="compositionally biased region" description="Polar residues" evidence="3">
    <location>
        <begin position="1642"/>
        <end position="1652"/>
    </location>
</feature>
<dbReference type="PANTHER" id="PTHR48125">
    <property type="entry name" value="LP07818P1"/>
    <property type="match status" value="1"/>
</dbReference>
<feature type="region of interest" description="Disordered" evidence="3">
    <location>
        <begin position="1931"/>
        <end position="1967"/>
    </location>
</feature>
<feature type="coiled-coil region" evidence="2">
    <location>
        <begin position="1095"/>
        <end position="1159"/>
    </location>
</feature>
<keyword evidence="2" id="KW-0175">Coiled coil</keyword>
<sequence length="2491" mass="266834">MPIKARLLYHEAATLDPAESTQNNRQRLDLLQEALDSGQTASDLCPASLSCAALRATMVTNALRIQDQVQAWVKEGRWQELANEKREVLLHMQDVLRSCHTLLQTTQIPMNGVVNLLQHILKPHHEELKAWANQLLLSKTALLEALQQQVEKQQAMADLIKRIKPQDGCAARSAGPMASVPQPSLGPRQDGPASQASLSMDRDFDYGKDPTALNRRKARKANERRNELTMQERFQDVKDFWLKQGPTRRRQLLKVPIRRLLQVIQREHGQQIAEELEHGLSLLREYSNMRACFWICPFCPGKEGAPRQFTSAKDFLTHVDACHEGVQLSEDGLPCICNSCNCQVVGDHYRSTAETGGVLCLRCHHLELVGGGQAKLQSYERIASQDPASLHCGWEDDSDFFSSRGSFGSLDEEYVRDSLAALGSRLPPGALPPFGTAEASQWFDDWNQSMEAQMRSRLPFGPDGQQVLQPEQMPPGSMALGHPVFAPVQLDAGSSGAQQAAEQVPHLNGGVSLPPRGTRRSRGESGAEGDGGSSAAATDGSGASHPWGVNGPSMNSGEGQTDGSSPWRSLFPKQLELWRNAYSERAAGAQNGGSSTPMLSYADRVRKAGFPKPEAAPLPPALTNGTAPHAAASSMIAMQPMPWLPASGAPLGMIHAPYPDPASLGAMLPMEAAQIGPPGSYEGQLVSHIMQYINNLWRVDPSNFAATLNMICMRAPALMQRMMDHELAANAAVDERFAAQQQGAAGTAAAAPSQPALPPSSKPLQHPHELEAALSQLPMGDLNTLLRYICQYMPMGPCPGVVPPTGPPLSDGTSSDGGDWDEEQVCPPLFGFASPSDADQLDNIADDVLGAQGAEEDTRLIRAQEEPELEDNTAEAGEPSLVVQPWWMNHLLEARGADTNGTPGGTTTGGIAEADVGLRLLRWAYGAVVNTTAAAVMERRRELLSGKTADAALLGLYEDIARVWRRLNELGSKKSRLQQLRRGSERAIREVRELEERGSASLRAQAAQYVEALLPPSEAAQGQPCAPSAVRQFCEAAVKQPSQEQQMQLLADPSAVRYAQALLDREMAALGLQQAMWAEEARESAVQGSAAAERLAAAQAELADADAELNHVQLEGPANHRKRDPIDKATKEAEYREKVADLKARIDSCTARVNSEEEQVNTAKVIREENAKRQHDNAAAQLRTCTDHRCTMDALLNPDGVPSDFLAAADNSEAASLAQQPWYRILYVAQAINLYAERPYLQPGLPEARDFAQATEHSKQLTNAFRSDIQKFWDELENARRKLQELACVDLAGEITERALELVRAHIEAAAAHDREEAAARLLLELELEDAGKKAAEEKKGKKIKAKKKAGKAPKGERESEAALQTDAAPAAARIKQQGSQKDLDIEYEAALERRRKEVEGEKLQRHKEQERLRTAAASQQQAETSEVTNGASAAQEEESSDGEASAPADAPAAEPGPNGLMNEAEFDAATRAAIQASLRDVKTPRESAGGPDAQPEASPDWQGPAAEAKKKRNRKQRYKENLEKEKEAAAPKMRIVSYFGDWTCECGRQNRLWDTCKCQKAGPCRDWVRGRCKYGDECRFSHPPFDLPSGTAPSSPIARPSSDAEQLNPLAQPLPPVPPPPSAITAPGPRDGRAKAVAMTASASENSLTGMQQSVPPASPAAPQLTSTWEQQQPQQQQQEPAASIQPPPPPPPKPASPQVSPDAAQAKNHPVPEQPPLQEQQEQQAQQPAPAVHEHPAFAGWAKAKAQQPQQEPVKEQPPPPAETRVEEPTFKRWARGAPGPLARAASASAAATSAIISNTDPVVSWNPSGVALAPEERSPPAAAQAPVAEGPPTQDQIVAPPKRTASLSRIFPAAGGPADTAAMPGWAQMGGWGRGNGGLGGVAVAATSIAPPAASAAPAAVDAFDPFGDNPLHRALAADYRRDPVVAQPARKAPGAGPLLRPSNPAAQAAPPLRPALPPPAANVHRAESASDILGSMFYGQQRLGAPEVSLAPLLQQQRQQSQLAQWSMLQGQMRGSPLPSSNSNNGANSVASLPAWLPSASPQQQQPRPPGPPLGINGGWEGSAALQNGYHGKVPSLSRTSSSPVILGQRFEEQLGQRRLPVPKAAPVYGLERVQAVNSDLLSFLSGTCIALWHLPQFRTSLITVQDSQLPASPNLRVLSGLRAAFVALTASAGTPSSRSPSPFGAPTLNGLSNPTSVLAQQGTNAAPLEVREALARAVEDAVGGAALQPTDLLQVLLACLDRALPTPPGQASIFQQLLGLQAHQARHAFVMQCGGCGRGQESAAVRMVQVLPAAVVRAAGNLQHSQQPSLESMLAVHLSETLSIGVCPPGKARRAVNERLSIQTDGLPIPAYRVQKSPEMLMQQGGCGWKGKAMTRLSGSPAVCVVALAWSGPALQVDVVAVCSAIPLKLDLKQAFPGVGTEAMRLRCMLCGNLGGHMTFAREAAGDSWRLFAAGAAMPVGEWPAVLARCRVHSLQPLALFFDSAW</sequence>
<gene>
    <name evidence="5" type="ORF">COCSUDRAFT_61635</name>
</gene>
<feature type="compositionally biased region" description="Low complexity" evidence="3">
    <location>
        <begin position="1653"/>
        <end position="1665"/>
    </location>
</feature>
<reference evidence="5 6" key="1">
    <citation type="journal article" date="2012" name="Genome Biol.">
        <title>The genome of the polar eukaryotic microalga coccomyxa subellipsoidea reveals traits of cold adaptation.</title>
        <authorList>
            <person name="Blanc G."/>
            <person name="Agarkova I."/>
            <person name="Grimwood J."/>
            <person name="Kuo A."/>
            <person name="Brueggeman A."/>
            <person name="Dunigan D."/>
            <person name="Gurnon J."/>
            <person name="Ladunga I."/>
            <person name="Lindquist E."/>
            <person name="Lucas S."/>
            <person name="Pangilinan J."/>
            <person name="Proschold T."/>
            <person name="Salamov A."/>
            <person name="Schmutz J."/>
            <person name="Weeks D."/>
            <person name="Yamada T."/>
            <person name="Claverie J.M."/>
            <person name="Grigoriev I."/>
            <person name="Van Etten J."/>
            <person name="Lomsadze A."/>
            <person name="Borodovsky M."/>
        </authorList>
    </citation>
    <scope>NUCLEOTIDE SEQUENCE [LARGE SCALE GENOMIC DNA]</scope>
    <source>
        <strain evidence="5 6">C-169</strain>
    </source>
</reference>
<feature type="compositionally biased region" description="Pro residues" evidence="3">
    <location>
        <begin position="1687"/>
        <end position="1697"/>
    </location>
</feature>
<feature type="compositionally biased region" description="Low complexity" evidence="3">
    <location>
        <begin position="492"/>
        <end position="501"/>
    </location>
</feature>
<dbReference type="SMART" id="SM00356">
    <property type="entry name" value="ZnF_C3H1"/>
    <property type="match status" value="1"/>
</dbReference>
<feature type="compositionally biased region" description="Basic and acidic residues" evidence="3">
    <location>
        <begin position="1519"/>
        <end position="1529"/>
    </location>
</feature>
<feature type="compositionally biased region" description="Low complexity" evidence="3">
    <location>
        <begin position="1443"/>
        <end position="1460"/>
    </location>
</feature>
<feature type="region of interest" description="Disordered" evidence="3">
    <location>
        <begin position="457"/>
        <end position="568"/>
    </location>
</feature>
<feature type="compositionally biased region" description="Low complexity" evidence="3">
    <location>
        <begin position="1362"/>
        <end position="1373"/>
    </location>
</feature>
<feature type="compositionally biased region" description="Pro residues" evidence="3">
    <location>
        <begin position="1613"/>
        <end position="1623"/>
    </location>
</feature>
<feature type="compositionally biased region" description="Low complexity" evidence="3">
    <location>
        <begin position="533"/>
        <end position="544"/>
    </location>
</feature>
<feature type="compositionally biased region" description="Low complexity" evidence="3">
    <location>
        <begin position="1415"/>
        <end position="1435"/>
    </location>
</feature>
<dbReference type="Gene3D" id="4.10.1000.10">
    <property type="entry name" value="Zinc finger, CCCH-type"/>
    <property type="match status" value="1"/>
</dbReference>
<evidence type="ECO:0000313" key="5">
    <source>
        <dbReference type="EMBL" id="EIE25416.1"/>
    </source>
</evidence>
<feature type="region of interest" description="Disordered" evidence="3">
    <location>
        <begin position="1334"/>
        <end position="1383"/>
    </location>
</feature>
<dbReference type="eggNOG" id="KOG0419">
    <property type="taxonomic scope" value="Eukaryota"/>
</dbReference>
<feature type="region of interest" description="Disordered" evidence="3">
    <location>
        <begin position="1803"/>
        <end position="1841"/>
    </location>
</feature>
<dbReference type="RefSeq" id="XP_005649960.1">
    <property type="nucleotide sequence ID" value="XM_005649903.1"/>
</dbReference>
<name>I0Z447_COCSC</name>
<dbReference type="OrthoDB" id="513834at2759"/>
<accession>I0Z447</accession>
<organism evidence="5 6">
    <name type="scientific">Coccomyxa subellipsoidea (strain C-169)</name>
    <name type="common">Green microalga</name>
    <dbReference type="NCBI Taxonomy" id="574566"/>
    <lineage>
        <taxon>Eukaryota</taxon>
        <taxon>Viridiplantae</taxon>
        <taxon>Chlorophyta</taxon>
        <taxon>core chlorophytes</taxon>
        <taxon>Trebouxiophyceae</taxon>
        <taxon>Trebouxiophyceae incertae sedis</taxon>
        <taxon>Coccomyxaceae</taxon>
        <taxon>Coccomyxa</taxon>
        <taxon>Coccomyxa subellipsoidea</taxon>
    </lineage>
</organism>
<evidence type="ECO:0000256" key="1">
    <source>
        <dbReference type="PROSITE-ProRule" id="PRU00723"/>
    </source>
</evidence>
<feature type="compositionally biased region" description="Low complexity" evidence="3">
    <location>
        <begin position="1718"/>
        <end position="1733"/>
    </location>
</feature>
<dbReference type="Proteomes" id="UP000007264">
    <property type="component" value="Unassembled WGS sequence"/>
</dbReference>
<feature type="compositionally biased region" description="Low complexity" evidence="3">
    <location>
        <begin position="1672"/>
        <end position="1686"/>
    </location>
</feature>
<evidence type="ECO:0000313" key="6">
    <source>
        <dbReference type="Proteomes" id="UP000007264"/>
    </source>
</evidence>